<evidence type="ECO:0000313" key="2">
    <source>
        <dbReference type="Proteomes" id="UP000321353"/>
    </source>
</evidence>
<dbReference type="EMBL" id="CP036264">
    <property type="protein sequence ID" value="QEG00912.1"/>
    <property type="molecule type" value="Genomic_DNA"/>
</dbReference>
<evidence type="ECO:0000313" key="1">
    <source>
        <dbReference type="EMBL" id="QEG00912.1"/>
    </source>
</evidence>
<dbReference type="Proteomes" id="UP000321353">
    <property type="component" value="Chromosome"/>
</dbReference>
<gene>
    <name evidence="1" type="ORF">Mal15_49880</name>
</gene>
<name>A0A5B9MHY2_9BACT</name>
<organism evidence="1 2">
    <name type="scientific">Stieleria maiorica</name>
    <dbReference type="NCBI Taxonomy" id="2795974"/>
    <lineage>
        <taxon>Bacteria</taxon>
        <taxon>Pseudomonadati</taxon>
        <taxon>Planctomycetota</taxon>
        <taxon>Planctomycetia</taxon>
        <taxon>Pirellulales</taxon>
        <taxon>Pirellulaceae</taxon>
        <taxon>Stieleria</taxon>
    </lineage>
</organism>
<sequence>MNRWLWIGSLAGLLVVSTGCLHNHTRSNCSTGACSSGKGLLGKMGGGSCNACGSGCRTGCVPGNIGWQQGGLNYSSHLGPGTMGCRANTTTSQNFTPGPPTGQVAYPYYTVRGPRDFLLNDPPTIGR</sequence>
<proteinExistence type="predicted"/>
<dbReference type="KEGG" id="smam:Mal15_49880"/>
<reference evidence="1 2" key="1">
    <citation type="submission" date="2019-02" db="EMBL/GenBank/DDBJ databases">
        <title>Planctomycetal bacteria perform biofilm scaping via a novel small molecule.</title>
        <authorList>
            <person name="Jeske O."/>
            <person name="Boedeker C."/>
            <person name="Wiegand S."/>
            <person name="Breitling P."/>
            <person name="Kallscheuer N."/>
            <person name="Jogler M."/>
            <person name="Rohde M."/>
            <person name="Petersen J."/>
            <person name="Medema M.H."/>
            <person name="Surup F."/>
            <person name="Jogler C."/>
        </authorList>
    </citation>
    <scope>NUCLEOTIDE SEQUENCE [LARGE SCALE GENOMIC DNA]</scope>
    <source>
        <strain evidence="1 2">Mal15</strain>
    </source>
</reference>
<protein>
    <submittedName>
        <fullName evidence="1">Uncharacterized protein</fullName>
    </submittedName>
</protein>
<dbReference type="PROSITE" id="PS51257">
    <property type="entry name" value="PROKAR_LIPOPROTEIN"/>
    <property type="match status" value="1"/>
</dbReference>
<dbReference type="RefSeq" id="WP_147870076.1">
    <property type="nucleotide sequence ID" value="NZ_CP036264.1"/>
</dbReference>
<dbReference type="AlphaFoldDB" id="A0A5B9MHY2"/>
<keyword evidence="2" id="KW-1185">Reference proteome</keyword>
<accession>A0A5B9MHY2</accession>